<keyword evidence="2" id="KW-1185">Reference proteome</keyword>
<name>A0ABS6MQK5_9GAMM</name>
<comment type="caution">
    <text evidence="1">The sequence shown here is derived from an EMBL/GenBank/DDBJ whole genome shotgun (WGS) entry which is preliminary data.</text>
</comment>
<accession>A0ABS6MQK5</accession>
<protein>
    <submittedName>
        <fullName evidence="1">Uncharacterized protein</fullName>
    </submittedName>
</protein>
<reference evidence="1 2" key="1">
    <citation type="submission" date="2021-06" db="EMBL/GenBank/DDBJ databases">
        <title>Rheinheimera indica sp. nov., isolated from deep-sea sediment.</title>
        <authorList>
            <person name="Wang Z."/>
            <person name="Zhang X.-Y."/>
        </authorList>
    </citation>
    <scope>NUCLEOTIDE SEQUENCE [LARGE SCALE GENOMIC DNA]</scope>
    <source>
        <strain evidence="1 2">SM2107</strain>
    </source>
</reference>
<dbReference type="Proteomes" id="UP000704611">
    <property type="component" value="Unassembled WGS sequence"/>
</dbReference>
<evidence type="ECO:0000313" key="1">
    <source>
        <dbReference type="EMBL" id="MBV2131084.1"/>
    </source>
</evidence>
<proteinExistence type="predicted"/>
<organism evidence="1 2">
    <name type="scientific">Arsukibacterium indicum</name>
    <dbReference type="NCBI Taxonomy" id="2848612"/>
    <lineage>
        <taxon>Bacteria</taxon>
        <taxon>Pseudomonadati</taxon>
        <taxon>Pseudomonadota</taxon>
        <taxon>Gammaproteobacteria</taxon>
        <taxon>Chromatiales</taxon>
        <taxon>Chromatiaceae</taxon>
        <taxon>Arsukibacterium</taxon>
    </lineage>
</organism>
<sequence>MIFSLFRASELKPNRLLISSQGGEIGAGMDLGQWVKDNNLDVEVIRVCASSCANYVLPAANTKYLRKDSVLIWHGSAWQSNWHVDKEHRETFKTYITLMRQRETDFYANIAVDNLLTTYGQSKFNFLDFTLSLFGKETVGYDYSVADMEKLGLVNIVLLDGEWNWRAYKPGKANLVKRIKLDNDFKFELRRFEI</sequence>
<gene>
    <name evidence="1" type="ORF">KQY15_18440</name>
</gene>
<evidence type="ECO:0000313" key="2">
    <source>
        <dbReference type="Proteomes" id="UP000704611"/>
    </source>
</evidence>
<dbReference type="EMBL" id="JAHRID010000011">
    <property type="protein sequence ID" value="MBV2131084.1"/>
    <property type="molecule type" value="Genomic_DNA"/>
</dbReference>